<protein>
    <recommendedName>
        <fullName evidence="3">F-box domain-containing protein</fullName>
    </recommendedName>
</protein>
<reference evidence="1 2" key="1">
    <citation type="journal article" date="2019" name="Nat. Ecol. Evol.">
        <title>Megaphylogeny resolves global patterns of mushroom evolution.</title>
        <authorList>
            <person name="Varga T."/>
            <person name="Krizsan K."/>
            <person name="Foldi C."/>
            <person name="Dima B."/>
            <person name="Sanchez-Garcia M."/>
            <person name="Sanchez-Ramirez S."/>
            <person name="Szollosi G.J."/>
            <person name="Szarkandi J.G."/>
            <person name="Papp V."/>
            <person name="Albert L."/>
            <person name="Andreopoulos W."/>
            <person name="Angelini C."/>
            <person name="Antonin V."/>
            <person name="Barry K.W."/>
            <person name="Bougher N.L."/>
            <person name="Buchanan P."/>
            <person name="Buyck B."/>
            <person name="Bense V."/>
            <person name="Catcheside P."/>
            <person name="Chovatia M."/>
            <person name="Cooper J."/>
            <person name="Damon W."/>
            <person name="Desjardin D."/>
            <person name="Finy P."/>
            <person name="Geml J."/>
            <person name="Haridas S."/>
            <person name="Hughes K."/>
            <person name="Justo A."/>
            <person name="Karasinski D."/>
            <person name="Kautmanova I."/>
            <person name="Kiss B."/>
            <person name="Kocsube S."/>
            <person name="Kotiranta H."/>
            <person name="LaButti K.M."/>
            <person name="Lechner B.E."/>
            <person name="Liimatainen K."/>
            <person name="Lipzen A."/>
            <person name="Lukacs Z."/>
            <person name="Mihaltcheva S."/>
            <person name="Morgado L.N."/>
            <person name="Niskanen T."/>
            <person name="Noordeloos M.E."/>
            <person name="Ohm R.A."/>
            <person name="Ortiz-Santana B."/>
            <person name="Ovrebo C."/>
            <person name="Racz N."/>
            <person name="Riley R."/>
            <person name="Savchenko A."/>
            <person name="Shiryaev A."/>
            <person name="Soop K."/>
            <person name="Spirin V."/>
            <person name="Szebenyi C."/>
            <person name="Tomsovsky M."/>
            <person name="Tulloss R.E."/>
            <person name="Uehling J."/>
            <person name="Grigoriev I.V."/>
            <person name="Vagvolgyi C."/>
            <person name="Papp T."/>
            <person name="Martin F.M."/>
            <person name="Miettinen O."/>
            <person name="Hibbett D.S."/>
            <person name="Nagy L.G."/>
        </authorList>
    </citation>
    <scope>NUCLEOTIDE SEQUENCE [LARGE SCALE GENOMIC DNA]</scope>
    <source>
        <strain evidence="1 2">FP101781</strain>
    </source>
</reference>
<gene>
    <name evidence="1" type="ORF">FA13DRAFT_1742917</name>
</gene>
<comment type="caution">
    <text evidence="1">The sequence shown here is derived from an EMBL/GenBank/DDBJ whole genome shotgun (WGS) entry which is preliminary data.</text>
</comment>
<evidence type="ECO:0000313" key="1">
    <source>
        <dbReference type="EMBL" id="TEB20441.1"/>
    </source>
</evidence>
<keyword evidence="2" id="KW-1185">Reference proteome</keyword>
<organism evidence="1 2">
    <name type="scientific">Coprinellus micaceus</name>
    <name type="common">Glistening ink-cap mushroom</name>
    <name type="synonym">Coprinus micaceus</name>
    <dbReference type="NCBI Taxonomy" id="71717"/>
    <lineage>
        <taxon>Eukaryota</taxon>
        <taxon>Fungi</taxon>
        <taxon>Dikarya</taxon>
        <taxon>Basidiomycota</taxon>
        <taxon>Agaricomycotina</taxon>
        <taxon>Agaricomycetes</taxon>
        <taxon>Agaricomycetidae</taxon>
        <taxon>Agaricales</taxon>
        <taxon>Agaricineae</taxon>
        <taxon>Psathyrellaceae</taxon>
        <taxon>Coprinellus</taxon>
    </lineage>
</organism>
<evidence type="ECO:0000313" key="2">
    <source>
        <dbReference type="Proteomes" id="UP000298030"/>
    </source>
</evidence>
<sequence>MSTPRLAIELMQHVVDIIAEDTTPESLRLRTLAACSATTSALLAASQRHLFRSVSVYHHLTGTDRRQGAESLWEAGPEFQTLCATTPLVIRSITGSPRLASYVKDVKFRFSGYASHRSGPVLDAILQLINIESLFIGFYPAPIDRGDNASPIGGDVQSTILHIMQRPSIKKLTLESIRWLPPQLIFGAPGLHELVLHGSGSRELGYLLRKNLSSVPSLRALTCDRSSLRDCIGEWLRTGDPREKSMFRKILVGLQTLYLQLETDYIPLNSHVPVLQRIESLKELFLTAHNVLNGPSPYGPFTPPLQRVNPAAFDTLSRLTLNVFTQTIHSEGDQIAQALGDPYVGLCDTPLSNFTALESLHINLSFQSYDLDFNAAPGFESQWRVLSDILTFPNAFPVLKEVRVDVTVHGTGTGMLNAAEAANQLLALVKPQFRALEELDSSGVIDFDFHVWRTPGRPRPSSVRGRRRVVGYGHGPRALNVGAYVEVFGSVP</sequence>
<dbReference type="Proteomes" id="UP000298030">
    <property type="component" value="Unassembled WGS sequence"/>
</dbReference>
<accession>A0A4Y7SF23</accession>
<dbReference type="EMBL" id="QPFP01000139">
    <property type="protein sequence ID" value="TEB20441.1"/>
    <property type="molecule type" value="Genomic_DNA"/>
</dbReference>
<proteinExistence type="predicted"/>
<name>A0A4Y7SF23_COPMI</name>
<dbReference type="AlphaFoldDB" id="A0A4Y7SF23"/>
<evidence type="ECO:0008006" key="3">
    <source>
        <dbReference type="Google" id="ProtNLM"/>
    </source>
</evidence>